<dbReference type="Proteomes" id="UP000278143">
    <property type="component" value="Unassembled WGS sequence"/>
</dbReference>
<organism evidence="1 2">
    <name type="scientific">Syncephalis pseudoplumigaleata</name>
    <dbReference type="NCBI Taxonomy" id="1712513"/>
    <lineage>
        <taxon>Eukaryota</taxon>
        <taxon>Fungi</taxon>
        <taxon>Fungi incertae sedis</taxon>
        <taxon>Zoopagomycota</taxon>
        <taxon>Zoopagomycotina</taxon>
        <taxon>Zoopagomycetes</taxon>
        <taxon>Zoopagales</taxon>
        <taxon>Piptocephalidaceae</taxon>
        <taxon>Syncephalis</taxon>
    </lineage>
</organism>
<proteinExistence type="predicted"/>
<gene>
    <name evidence="1" type="ORF">SYNPS1DRAFT_22956</name>
</gene>
<evidence type="ECO:0000313" key="1">
    <source>
        <dbReference type="EMBL" id="RKP25017.1"/>
    </source>
</evidence>
<name>A0A4P9YY59_9FUNG</name>
<accession>A0A4P9YY59</accession>
<sequence length="219" mass="24543">MDPGLSFVQGVLQTEEQLWPAQAADSSPAMLGNELNYNHAYRTANLDYDPVGLREEDYCPYCQKSEVLRNFCSCVNAERGQRADVRCDCAHTCSCVTCKPWREQNPTSLHPAAERGRSTVRFAPDTDMTSQVNDRPLSSLPPSALAAYRRRQSHSLHSNADREREMAMAAHESGIRNVRRRTMSAGVPRDMRVFLKHSSFCECRGSGVGCQCGRICYCD</sequence>
<dbReference type="OrthoDB" id="2328643at2759"/>
<reference evidence="2" key="1">
    <citation type="journal article" date="2018" name="Nat. Microbiol.">
        <title>Leveraging single-cell genomics to expand the fungal tree of life.</title>
        <authorList>
            <person name="Ahrendt S.R."/>
            <person name="Quandt C.A."/>
            <person name="Ciobanu D."/>
            <person name="Clum A."/>
            <person name="Salamov A."/>
            <person name="Andreopoulos B."/>
            <person name="Cheng J.F."/>
            <person name="Woyke T."/>
            <person name="Pelin A."/>
            <person name="Henrissat B."/>
            <person name="Reynolds N.K."/>
            <person name="Benny G.L."/>
            <person name="Smith M.E."/>
            <person name="James T.Y."/>
            <person name="Grigoriev I.V."/>
        </authorList>
    </citation>
    <scope>NUCLEOTIDE SEQUENCE [LARGE SCALE GENOMIC DNA]</scope>
    <source>
        <strain evidence="2">Benny S71-1</strain>
    </source>
</reference>
<keyword evidence="2" id="KW-1185">Reference proteome</keyword>
<protein>
    <submittedName>
        <fullName evidence="1">Uncharacterized protein</fullName>
    </submittedName>
</protein>
<dbReference type="EMBL" id="KZ989922">
    <property type="protein sequence ID" value="RKP25017.1"/>
    <property type="molecule type" value="Genomic_DNA"/>
</dbReference>
<evidence type="ECO:0000313" key="2">
    <source>
        <dbReference type="Proteomes" id="UP000278143"/>
    </source>
</evidence>
<dbReference type="AlphaFoldDB" id="A0A4P9YY59"/>